<evidence type="ECO:0000313" key="2">
    <source>
        <dbReference type="EMBL" id="EMF01248.1"/>
    </source>
</evidence>
<evidence type="ECO:0000313" key="3">
    <source>
        <dbReference type="Proteomes" id="UP000011740"/>
    </source>
</evidence>
<gene>
    <name evidence="2" type="ORF">H340_07326</name>
</gene>
<name>M3B5H2_STRM1</name>
<reference evidence="2 3" key="1">
    <citation type="journal article" date="2013" name="Genome Announc.">
        <title>Whole-Genome Shotgun Assembly and Analysis of the Genome of Streptomyces mobaraensis DSM 40847, a Strain for Industrial Production of Microbial Transglutaminase.</title>
        <authorList>
            <person name="Yang H."/>
            <person name="He T."/>
            <person name="Wu W."/>
            <person name="Zhu W."/>
            <person name="Lu B."/>
            <person name="Sun W."/>
        </authorList>
    </citation>
    <scope>NUCLEOTIDE SEQUENCE [LARGE SCALE GENOMIC DNA]</scope>
    <source>
        <strain evidence="2 3">DSM 40847</strain>
    </source>
</reference>
<dbReference type="EMBL" id="AORZ01000014">
    <property type="protein sequence ID" value="EMF01248.1"/>
    <property type="molecule type" value="Genomic_DNA"/>
</dbReference>
<protein>
    <submittedName>
        <fullName evidence="2">Uncharacterized protein</fullName>
    </submittedName>
</protein>
<organism evidence="2 3">
    <name type="scientific">Streptomyces mobaraensis (strain ATCC 29032 / DSM 40847 / JCM 4168 / NBRC 13819 / NCIMB 11159 / IPCR 16-22)</name>
    <dbReference type="NCBI Taxonomy" id="1223523"/>
    <lineage>
        <taxon>Bacteria</taxon>
        <taxon>Bacillati</taxon>
        <taxon>Actinomycetota</taxon>
        <taxon>Actinomycetes</taxon>
        <taxon>Kitasatosporales</taxon>
        <taxon>Streptomycetaceae</taxon>
        <taxon>Streptomyces</taxon>
    </lineage>
</organism>
<feature type="region of interest" description="Disordered" evidence="1">
    <location>
        <begin position="79"/>
        <end position="118"/>
    </location>
</feature>
<evidence type="ECO:0000256" key="1">
    <source>
        <dbReference type="SAM" id="MobiDB-lite"/>
    </source>
</evidence>
<sequence length="132" mass="14625">MALVSAPVGSPEHWGEYILQRALLAHAHLAALRIQAFTDDPANSPHRLITGSRRALAELTAVRARWQRAIAPQRHRLALSHLLHRQPPGPDRSASPAGPPSAPTSEAPRCPPSRWRPLSRRCEMSTIAQFFR</sequence>
<dbReference type="STRING" id="1223523.H340_07326"/>
<proteinExistence type="predicted"/>
<comment type="caution">
    <text evidence="2">The sequence shown here is derived from an EMBL/GenBank/DDBJ whole genome shotgun (WGS) entry which is preliminary data.</text>
</comment>
<accession>M3B5H2</accession>
<dbReference type="AlphaFoldDB" id="M3B5H2"/>
<dbReference type="Proteomes" id="UP000011740">
    <property type="component" value="Unassembled WGS sequence"/>
</dbReference>